<dbReference type="Proteomes" id="UP000623250">
    <property type="component" value="Unassembled WGS sequence"/>
</dbReference>
<dbReference type="EMBL" id="JAEMUK010000007">
    <property type="protein sequence ID" value="MBJ7542581.1"/>
    <property type="molecule type" value="Genomic_DNA"/>
</dbReference>
<protein>
    <submittedName>
        <fullName evidence="1">Uncharacterized protein</fullName>
    </submittedName>
</protein>
<name>A0A8I1GEY5_9HYPH</name>
<organism evidence="1 2">
    <name type="scientific">Rhodomicrobium udaipurense</name>
    <dbReference type="NCBI Taxonomy" id="1202716"/>
    <lineage>
        <taxon>Bacteria</taxon>
        <taxon>Pseudomonadati</taxon>
        <taxon>Pseudomonadota</taxon>
        <taxon>Alphaproteobacteria</taxon>
        <taxon>Hyphomicrobiales</taxon>
        <taxon>Hyphomicrobiaceae</taxon>
        <taxon>Rhodomicrobium</taxon>
    </lineage>
</organism>
<keyword evidence="2" id="KW-1185">Reference proteome</keyword>
<dbReference type="AlphaFoldDB" id="A0A8I1GEY5"/>
<sequence length="75" mass="8642">MEEADRIGLELFLCGLVAFRFRQPADPVSLQTAMQRGPRQMRNGRLQGVKAIVERQERMPAKGDDDRFLLRRQNG</sequence>
<gene>
    <name evidence="1" type="ORF">JDN41_03315</name>
</gene>
<evidence type="ECO:0000313" key="1">
    <source>
        <dbReference type="EMBL" id="MBJ7542581.1"/>
    </source>
</evidence>
<accession>A0A8I1GEY5</accession>
<proteinExistence type="predicted"/>
<reference evidence="1 2" key="1">
    <citation type="submission" date="2020-12" db="EMBL/GenBank/DDBJ databases">
        <title>Revised draft genomes of Rhodomicrobium vannielii ATCC 17100 and Rhodomicrobium udaipurense JA643.</title>
        <authorList>
            <person name="Conners E.M."/>
            <person name="Davenport E.J."/>
            <person name="Bose A."/>
        </authorList>
    </citation>
    <scope>NUCLEOTIDE SEQUENCE [LARGE SCALE GENOMIC DNA]</scope>
    <source>
        <strain evidence="1 2">JA643</strain>
    </source>
</reference>
<evidence type="ECO:0000313" key="2">
    <source>
        <dbReference type="Proteomes" id="UP000623250"/>
    </source>
</evidence>
<comment type="caution">
    <text evidence="1">The sequence shown here is derived from an EMBL/GenBank/DDBJ whole genome shotgun (WGS) entry which is preliminary data.</text>
</comment>